<dbReference type="PANTHER" id="PTHR45809">
    <property type="entry name" value="VIRAL IAP-ASSOCIATED FACTOR HOMOLOG"/>
    <property type="match status" value="1"/>
</dbReference>
<evidence type="ECO:0000313" key="3">
    <source>
        <dbReference type="EMBL" id="KAF9505812.1"/>
    </source>
</evidence>
<feature type="compositionally biased region" description="Acidic residues" evidence="2">
    <location>
        <begin position="95"/>
        <end position="104"/>
    </location>
</feature>
<dbReference type="InterPro" id="IPR036249">
    <property type="entry name" value="Thioredoxin-like_sf"/>
</dbReference>
<dbReference type="InterPro" id="IPR051498">
    <property type="entry name" value="Phosducin-like_chap/apop_reg"/>
</dbReference>
<feature type="compositionally biased region" description="Basic and acidic residues" evidence="2">
    <location>
        <begin position="156"/>
        <end position="168"/>
    </location>
</feature>
<feature type="compositionally biased region" description="Pro residues" evidence="2">
    <location>
        <begin position="12"/>
        <end position="21"/>
    </location>
</feature>
<protein>
    <submittedName>
        <fullName evidence="3">Uncharacterized protein</fullName>
    </submittedName>
</protein>
<feature type="compositionally biased region" description="Basic and acidic residues" evidence="2">
    <location>
        <begin position="82"/>
        <end position="94"/>
    </location>
</feature>
<feature type="non-terminal residue" evidence="3">
    <location>
        <position position="1"/>
    </location>
</feature>
<gene>
    <name evidence="3" type="ORF">BS47DRAFT_1353587</name>
</gene>
<comment type="caution">
    <text evidence="3">The sequence shown here is derived from an EMBL/GenBank/DDBJ whole genome shotgun (WGS) entry which is preliminary data.</text>
</comment>
<dbReference type="Proteomes" id="UP000886523">
    <property type="component" value="Unassembled WGS sequence"/>
</dbReference>
<keyword evidence="4" id="KW-1185">Reference proteome</keyword>
<reference evidence="3" key="1">
    <citation type="journal article" date="2020" name="Nat. Commun.">
        <title>Large-scale genome sequencing of mycorrhizal fungi provides insights into the early evolution of symbiotic traits.</title>
        <authorList>
            <person name="Miyauchi S."/>
            <person name="Kiss E."/>
            <person name="Kuo A."/>
            <person name="Drula E."/>
            <person name="Kohler A."/>
            <person name="Sanchez-Garcia M."/>
            <person name="Morin E."/>
            <person name="Andreopoulos B."/>
            <person name="Barry K.W."/>
            <person name="Bonito G."/>
            <person name="Buee M."/>
            <person name="Carver A."/>
            <person name="Chen C."/>
            <person name="Cichocki N."/>
            <person name="Clum A."/>
            <person name="Culley D."/>
            <person name="Crous P.W."/>
            <person name="Fauchery L."/>
            <person name="Girlanda M."/>
            <person name="Hayes R.D."/>
            <person name="Keri Z."/>
            <person name="LaButti K."/>
            <person name="Lipzen A."/>
            <person name="Lombard V."/>
            <person name="Magnuson J."/>
            <person name="Maillard F."/>
            <person name="Murat C."/>
            <person name="Nolan M."/>
            <person name="Ohm R.A."/>
            <person name="Pangilinan J."/>
            <person name="Pereira M.F."/>
            <person name="Perotto S."/>
            <person name="Peter M."/>
            <person name="Pfister S."/>
            <person name="Riley R."/>
            <person name="Sitrit Y."/>
            <person name="Stielow J.B."/>
            <person name="Szollosi G."/>
            <person name="Zifcakova L."/>
            <person name="Stursova M."/>
            <person name="Spatafora J.W."/>
            <person name="Tedersoo L."/>
            <person name="Vaario L.M."/>
            <person name="Yamada A."/>
            <person name="Yan M."/>
            <person name="Wang P."/>
            <person name="Xu J."/>
            <person name="Bruns T."/>
            <person name="Baldrian P."/>
            <person name="Vilgalys R."/>
            <person name="Dunand C."/>
            <person name="Henrissat B."/>
            <person name="Grigoriev I.V."/>
            <person name="Hibbett D."/>
            <person name="Nagy L.G."/>
            <person name="Martin F.M."/>
        </authorList>
    </citation>
    <scope>NUCLEOTIDE SEQUENCE</scope>
    <source>
        <strain evidence="3">UP504</strain>
    </source>
</reference>
<evidence type="ECO:0000256" key="1">
    <source>
        <dbReference type="ARBA" id="ARBA00009686"/>
    </source>
</evidence>
<evidence type="ECO:0000256" key="2">
    <source>
        <dbReference type="SAM" id="MobiDB-lite"/>
    </source>
</evidence>
<accession>A0A9P6AH75</accession>
<dbReference type="OrthoDB" id="45518at2759"/>
<proteinExistence type="inferred from homology"/>
<dbReference type="GO" id="GO:0006457">
    <property type="term" value="P:protein folding"/>
    <property type="evidence" value="ECO:0007669"/>
    <property type="project" value="TreeGrafter"/>
</dbReference>
<feature type="region of interest" description="Disordered" evidence="2">
    <location>
        <begin position="82"/>
        <end position="105"/>
    </location>
</feature>
<feature type="region of interest" description="Disordered" evidence="2">
    <location>
        <begin position="1"/>
        <end position="28"/>
    </location>
</feature>
<sequence>TAWNYPPKDPARPSPSPPPSPTVASTLAAGPSINDLDLLDAADSDEERLIESYRRQRLSEMRKEAKSSRRFGSIFPISRDDYTREVTEASKAPEPDEDEKEEDDPHAVIHASRLSLLWETSASKTILIDTCLLSSCTETELEVLLMATNMIDPRKAVSTDVPAERQTDGDEGTEDEDRGSPSKGRGNGRGKTVNQRTTSIRTGAIGKGDDSDSDFDL</sequence>
<dbReference type="GO" id="GO:0005737">
    <property type="term" value="C:cytoplasm"/>
    <property type="evidence" value="ECO:0007669"/>
    <property type="project" value="TreeGrafter"/>
</dbReference>
<feature type="compositionally biased region" description="Polar residues" evidence="2">
    <location>
        <begin position="192"/>
        <end position="201"/>
    </location>
</feature>
<name>A0A9P6AH75_9AGAM</name>
<comment type="similarity">
    <text evidence="1">Belongs to the phosducin family.</text>
</comment>
<dbReference type="EMBL" id="MU129135">
    <property type="protein sequence ID" value="KAF9505812.1"/>
    <property type="molecule type" value="Genomic_DNA"/>
</dbReference>
<dbReference type="SUPFAM" id="SSF52833">
    <property type="entry name" value="Thioredoxin-like"/>
    <property type="match status" value="1"/>
</dbReference>
<evidence type="ECO:0000313" key="4">
    <source>
        <dbReference type="Proteomes" id="UP000886523"/>
    </source>
</evidence>
<dbReference type="AlphaFoldDB" id="A0A9P6AH75"/>
<organism evidence="3 4">
    <name type="scientific">Hydnum rufescens UP504</name>
    <dbReference type="NCBI Taxonomy" id="1448309"/>
    <lineage>
        <taxon>Eukaryota</taxon>
        <taxon>Fungi</taxon>
        <taxon>Dikarya</taxon>
        <taxon>Basidiomycota</taxon>
        <taxon>Agaricomycotina</taxon>
        <taxon>Agaricomycetes</taxon>
        <taxon>Cantharellales</taxon>
        <taxon>Hydnaceae</taxon>
        <taxon>Hydnum</taxon>
    </lineage>
</organism>
<dbReference type="PANTHER" id="PTHR45809:SF3">
    <property type="entry name" value="VIRAL IAP-ASSOCIATED FACTOR HOMOLOG"/>
    <property type="match status" value="1"/>
</dbReference>
<feature type="region of interest" description="Disordered" evidence="2">
    <location>
        <begin position="156"/>
        <end position="217"/>
    </location>
</feature>